<accession>A0A2W5Q3V2</accession>
<evidence type="ECO:0000313" key="7">
    <source>
        <dbReference type="Proteomes" id="UP000249185"/>
    </source>
</evidence>
<protein>
    <submittedName>
        <fullName evidence="6">ABC transporter substrate-binding protein</fullName>
    </submittedName>
</protein>
<evidence type="ECO:0000259" key="5">
    <source>
        <dbReference type="Pfam" id="PF00496"/>
    </source>
</evidence>
<proteinExistence type="inferred from homology"/>
<evidence type="ECO:0000256" key="1">
    <source>
        <dbReference type="ARBA" id="ARBA00004418"/>
    </source>
</evidence>
<dbReference type="InterPro" id="IPR039424">
    <property type="entry name" value="SBP_5"/>
</dbReference>
<comment type="caution">
    <text evidence="6">The sequence shown here is derived from an EMBL/GenBank/DDBJ whole genome shotgun (WGS) entry which is preliminary data.</text>
</comment>
<gene>
    <name evidence="6" type="ORF">DI556_11225</name>
</gene>
<reference evidence="6 7" key="1">
    <citation type="submission" date="2017-08" db="EMBL/GenBank/DDBJ databases">
        <title>Infants hospitalized years apart are colonized by the same room-sourced microbial strains.</title>
        <authorList>
            <person name="Brooks B."/>
            <person name="Olm M.R."/>
            <person name="Firek B.A."/>
            <person name="Baker R."/>
            <person name="Thomas B.C."/>
            <person name="Morowitz M.J."/>
            <person name="Banfield J.F."/>
        </authorList>
    </citation>
    <scope>NUCLEOTIDE SEQUENCE [LARGE SCALE GENOMIC DNA]</scope>
    <source>
        <strain evidence="6">S2_005_002_R2_34</strain>
    </source>
</reference>
<evidence type="ECO:0000313" key="6">
    <source>
        <dbReference type="EMBL" id="PZQ49433.1"/>
    </source>
</evidence>
<comment type="similarity">
    <text evidence="2">Belongs to the bacterial solute-binding protein 5 family.</text>
</comment>
<dbReference type="PANTHER" id="PTHR30290">
    <property type="entry name" value="PERIPLASMIC BINDING COMPONENT OF ABC TRANSPORTER"/>
    <property type="match status" value="1"/>
</dbReference>
<keyword evidence="3" id="KW-0732">Signal</keyword>
<dbReference type="GO" id="GO:1904680">
    <property type="term" value="F:peptide transmembrane transporter activity"/>
    <property type="evidence" value="ECO:0007669"/>
    <property type="project" value="TreeGrafter"/>
</dbReference>
<evidence type="ECO:0000256" key="3">
    <source>
        <dbReference type="ARBA" id="ARBA00022729"/>
    </source>
</evidence>
<dbReference type="CDD" id="cd08497">
    <property type="entry name" value="MbnE-like"/>
    <property type="match status" value="1"/>
</dbReference>
<dbReference type="InterPro" id="IPR000914">
    <property type="entry name" value="SBP_5_dom"/>
</dbReference>
<feature type="region of interest" description="Disordered" evidence="4">
    <location>
        <begin position="1"/>
        <end position="26"/>
    </location>
</feature>
<dbReference type="SUPFAM" id="SSF53850">
    <property type="entry name" value="Periplasmic binding protein-like II"/>
    <property type="match status" value="1"/>
</dbReference>
<evidence type="ECO:0000256" key="2">
    <source>
        <dbReference type="ARBA" id="ARBA00005695"/>
    </source>
</evidence>
<dbReference type="GO" id="GO:0042884">
    <property type="term" value="P:microcin transport"/>
    <property type="evidence" value="ECO:0007669"/>
    <property type="project" value="TreeGrafter"/>
</dbReference>
<dbReference type="Pfam" id="PF00496">
    <property type="entry name" value="SBP_bac_5"/>
    <property type="match status" value="1"/>
</dbReference>
<sequence>MHARPTRPLDRIRALPSAPLDARGRRPGRGGLIAGLALGIALAVAAPGRAQEAGAAEPAGAAEGEIIRSHGISTFGDLKYPADFKHFDFVNPDAPKGGTMSFRGTGASQTFDSLNAFILKGEPAQGLGLLYDTLLVSAPDEPDASYGLIASGIEYPKDRSWVIFDMRPEAKFADGAPITAEDVVFTYQVLMEKGAPSYQITLQDIASVEALDPHRVKFTFKPGVPTRDLPALAGGLAILPKHYYETVDFAASTMTPPVGSGQYHVENAQPGRSIRYCRNADYWGKDLPVNVGSSNFDCYQYEYYADNNAAFEAFKVGDYQFQQEFYSVLWATAYDFPAIEKGWVKREEIPDHTPSGTQGFWFNTRRDKFEDPRVREAIGLMFNFEWTNATLFYGLYSRTDSFFENSEMQAEGPPEGEELAVLEQFRDQLPPEIFTEPAYVPPVSGAQQIDRSAIRRASKLLDEAGWTVGAGGMRRNAEGQTLSVEFIDDNASLERVINPFVQNLRRIGVDARFTRIDSAQMQERQKNFDYDIMPGRFVMSMSPSVELRQLFGSAAAAAPGTANLSGIADPVVDALVEQVIGATSREALDARVKALDRVLRSKQIWVPNWYSGKFLVAYWDIYGRPDQPPPYSRGDAYWWFDQAKYDKLKAEGALR</sequence>
<dbReference type="InterPro" id="IPR030678">
    <property type="entry name" value="Peptide/Ni-bd"/>
</dbReference>
<dbReference type="GO" id="GO:0030288">
    <property type="term" value="C:outer membrane-bounded periplasmic space"/>
    <property type="evidence" value="ECO:0007669"/>
    <property type="project" value="TreeGrafter"/>
</dbReference>
<dbReference type="Gene3D" id="3.10.105.10">
    <property type="entry name" value="Dipeptide-binding Protein, Domain 3"/>
    <property type="match status" value="1"/>
</dbReference>
<dbReference type="PIRSF" id="PIRSF002741">
    <property type="entry name" value="MppA"/>
    <property type="match status" value="1"/>
</dbReference>
<dbReference type="EMBL" id="QFPW01000007">
    <property type="protein sequence ID" value="PZQ49433.1"/>
    <property type="molecule type" value="Genomic_DNA"/>
</dbReference>
<name>A0A2W5Q3V2_RHOSU</name>
<dbReference type="AlphaFoldDB" id="A0A2W5Q3V2"/>
<organism evidence="6 7">
    <name type="scientific">Rhodovulum sulfidophilum</name>
    <name type="common">Rhodobacter sulfidophilus</name>
    <dbReference type="NCBI Taxonomy" id="35806"/>
    <lineage>
        <taxon>Bacteria</taxon>
        <taxon>Pseudomonadati</taxon>
        <taxon>Pseudomonadota</taxon>
        <taxon>Alphaproteobacteria</taxon>
        <taxon>Rhodobacterales</taxon>
        <taxon>Paracoccaceae</taxon>
        <taxon>Rhodovulum</taxon>
    </lineage>
</organism>
<feature type="domain" description="Solute-binding protein family 5" evidence="5">
    <location>
        <begin position="149"/>
        <end position="553"/>
    </location>
</feature>
<dbReference type="Gene3D" id="3.40.190.10">
    <property type="entry name" value="Periplasmic binding protein-like II"/>
    <property type="match status" value="1"/>
</dbReference>
<evidence type="ECO:0000256" key="4">
    <source>
        <dbReference type="SAM" id="MobiDB-lite"/>
    </source>
</evidence>
<dbReference type="GO" id="GO:0043190">
    <property type="term" value="C:ATP-binding cassette (ABC) transporter complex"/>
    <property type="evidence" value="ECO:0007669"/>
    <property type="project" value="InterPro"/>
</dbReference>
<comment type="subcellular location">
    <subcellularLocation>
        <location evidence="1">Periplasm</location>
    </subcellularLocation>
</comment>
<dbReference type="Proteomes" id="UP000249185">
    <property type="component" value="Unassembled WGS sequence"/>
</dbReference>
<dbReference type="GO" id="GO:0015833">
    <property type="term" value="P:peptide transport"/>
    <property type="evidence" value="ECO:0007669"/>
    <property type="project" value="TreeGrafter"/>
</dbReference>
<dbReference type="PANTHER" id="PTHR30290:SF64">
    <property type="entry name" value="ABC TRANSPORTER PERIPLASMIC BINDING PROTEIN"/>
    <property type="match status" value="1"/>
</dbReference>